<keyword evidence="12" id="KW-1185">Reference proteome</keyword>
<dbReference type="InterPro" id="IPR011990">
    <property type="entry name" value="TPR-like_helical_dom_sf"/>
</dbReference>
<organism evidence="11 12">
    <name type="scientific">Pseudophaeobacter arcticus</name>
    <dbReference type="NCBI Taxonomy" id="385492"/>
    <lineage>
        <taxon>Bacteria</taxon>
        <taxon>Pseudomonadati</taxon>
        <taxon>Pseudomonadota</taxon>
        <taxon>Alphaproteobacteria</taxon>
        <taxon>Rhodobacterales</taxon>
        <taxon>Paracoccaceae</taxon>
        <taxon>Pseudophaeobacter</taxon>
    </lineage>
</organism>
<evidence type="ECO:0000256" key="4">
    <source>
        <dbReference type="ARBA" id="ARBA00022676"/>
    </source>
</evidence>
<feature type="repeat" description="TPR" evidence="8">
    <location>
        <begin position="159"/>
        <end position="192"/>
    </location>
</feature>
<feature type="domain" description="O-GlcNAc transferase C-terminal" evidence="10">
    <location>
        <begin position="342"/>
        <end position="499"/>
    </location>
</feature>
<dbReference type="Gene3D" id="1.25.40.10">
    <property type="entry name" value="Tetratricopeptide repeat domain"/>
    <property type="match status" value="2"/>
</dbReference>
<dbReference type="SUPFAM" id="SSF48452">
    <property type="entry name" value="TPR-like"/>
    <property type="match status" value="1"/>
</dbReference>
<dbReference type="EC" id="2.4.1.255" evidence="3"/>
<comment type="pathway">
    <text evidence="1">Protein modification; protein glycosylation.</text>
</comment>
<dbReference type="SMART" id="SM00028">
    <property type="entry name" value="TPR"/>
    <property type="match status" value="6"/>
</dbReference>
<reference evidence="11 12" key="1">
    <citation type="submission" date="2024-04" db="EMBL/GenBank/DDBJ databases">
        <title>Draft genome sequence of Pseudophaeobacter arcticus NBRC 116598.</title>
        <authorList>
            <person name="Miyakawa T."/>
            <person name="Kusuya Y."/>
            <person name="Miura T."/>
        </authorList>
    </citation>
    <scope>NUCLEOTIDE SEQUENCE [LARGE SCALE GENOMIC DNA]</scope>
    <source>
        <strain evidence="11 12">SU-CL00105</strain>
    </source>
</reference>
<sequence>MNIAVSMTKANRLERKKKHEDAAKIYGDILAKFPKNARAQAALASLQKKIAQDLNPPLEQQKELAAAFERGDYAKVASACTTLLTTHKRSAFLWTLLGKCHLQSKNLDEAATILNMACELNPKDPSALSAFGDVRRAQGKTDNALELYHKALSLDGTNLGALNNMANTLMDLGRIAEAEPLLEKATKLAPENPVILFNYSTVLLKDGRMEQAKALLEKATKLAPELRSAQYNLAQLQSLDGDKQAAIKRFETILNADPGDDRTRGDKLHVQAHLNDWSWIEEYQQVRRQLGLTSKACSAFASLTFEDNPDLLRLRTQAYANTLLPKVAPAKPLPVELMGAERPDRLRIGYFSSDYHDHATMRLMAGLFEAHDQSRFDIIAYSFDPEPEDAMRRRVSQAVTSFKDISKLSDAAATELAIADGLDIAIDLKGFTGNNRTTLFANRLAPTHISYLGFPGTLGSTAIDYFIGDHVTCPAGSERYFEEHLIRLPHSYQVNDDKRPLSGHQYTRKDCGLPDGGFVFCSFNSSYKITPVEFDIWMRLLDQVEDSVLWLLDCSDSSKQNLRREAAARGQDPDRLIFAPRIAQEEHLARHQAADLFLDTFVVNAHTTASDALWAGLPVLTMPGRQFASRVGASLVSAMGLPEMITKSAAEYEARALELARDPDALAALRSKLQRNRRSAPLFDTTGFTRSLEQGFDMAHERYLQGLPPAHIDVTDPPVSGATPPHWPLRTPSVAPAASAP</sequence>
<dbReference type="InterPro" id="IPR029489">
    <property type="entry name" value="OGT/SEC/SPY_C"/>
</dbReference>
<evidence type="ECO:0000313" key="11">
    <source>
        <dbReference type="EMBL" id="GAA6195632.1"/>
    </source>
</evidence>
<dbReference type="PROSITE" id="PS50005">
    <property type="entry name" value="TPR"/>
    <property type="match status" value="3"/>
</dbReference>
<dbReference type="PANTHER" id="PTHR44366">
    <property type="entry name" value="UDP-N-ACETYLGLUCOSAMINE--PEPTIDE N-ACETYLGLUCOSAMINYLTRANSFERASE 110 KDA SUBUNIT"/>
    <property type="match status" value="1"/>
</dbReference>
<keyword evidence="4" id="KW-0328">Glycosyltransferase</keyword>
<evidence type="ECO:0000256" key="2">
    <source>
        <dbReference type="ARBA" id="ARBA00005386"/>
    </source>
</evidence>
<comment type="caution">
    <text evidence="11">The sequence shown here is derived from an EMBL/GenBank/DDBJ whole genome shotgun (WGS) entry which is preliminary data.</text>
</comment>
<dbReference type="Gene3D" id="3.40.50.2000">
    <property type="entry name" value="Glycogen Phosphorylase B"/>
    <property type="match status" value="1"/>
</dbReference>
<keyword evidence="5" id="KW-0808">Transferase</keyword>
<evidence type="ECO:0000256" key="6">
    <source>
        <dbReference type="ARBA" id="ARBA00022737"/>
    </source>
</evidence>
<dbReference type="RefSeq" id="WP_353397722.1">
    <property type="nucleotide sequence ID" value="NZ_BAABWU010000003.1"/>
</dbReference>
<accession>A0ABQ0AID3</accession>
<dbReference type="InterPro" id="IPR037919">
    <property type="entry name" value="OGT"/>
</dbReference>
<name>A0ABQ0AID3_9RHOB</name>
<dbReference type="PANTHER" id="PTHR44366:SF1">
    <property type="entry name" value="UDP-N-ACETYLGLUCOSAMINE--PEPTIDE N-ACETYLGLUCOSAMINYLTRANSFERASE 110 KDA SUBUNIT"/>
    <property type="match status" value="1"/>
</dbReference>
<keyword evidence="7 8" id="KW-0802">TPR repeat</keyword>
<proteinExistence type="inferred from homology"/>
<dbReference type="SUPFAM" id="SSF53756">
    <property type="entry name" value="UDP-Glycosyltransferase/glycogen phosphorylase"/>
    <property type="match status" value="1"/>
</dbReference>
<keyword evidence="6" id="KW-0677">Repeat</keyword>
<feature type="repeat" description="TPR" evidence="8">
    <location>
        <begin position="91"/>
        <end position="124"/>
    </location>
</feature>
<gene>
    <name evidence="11" type="ORF">NBRC116598_10760</name>
</gene>
<evidence type="ECO:0000256" key="5">
    <source>
        <dbReference type="ARBA" id="ARBA00022679"/>
    </source>
</evidence>
<evidence type="ECO:0000256" key="9">
    <source>
        <dbReference type="SAM" id="MobiDB-lite"/>
    </source>
</evidence>
<dbReference type="Gene3D" id="3.40.50.11380">
    <property type="match status" value="1"/>
</dbReference>
<feature type="repeat" description="TPR" evidence="8">
    <location>
        <begin position="125"/>
        <end position="158"/>
    </location>
</feature>
<comment type="similarity">
    <text evidence="2">Belongs to the glycosyltransferase 41 family. O-GlcNAc transferase subfamily.</text>
</comment>
<evidence type="ECO:0000259" key="10">
    <source>
        <dbReference type="Pfam" id="PF13844"/>
    </source>
</evidence>
<dbReference type="Proteomes" id="UP001441944">
    <property type="component" value="Unassembled WGS sequence"/>
</dbReference>
<protein>
    <recommendedName>
        <fullName evidence="3">protein O-GlcNAc transferase</fullName>
        <ecNumber evidence="3">2.4.1.255</ecNumber>
    </recommendedName>
</protein>
<dbReference type="Pfam" id="PF13844">
    <property type="entry name" value="Glyco_transf_41"/>
    <property type="match status" value="2"/>
</dbReference>
<dbReference type="EMBL" id="BAABWU010000003">
    <property type="protein sequence ID" value="GAA6195632.1"/>
    <property type="molecule type" value="Genomic_DNA"/>
</dbReference>
<evidence type="ECO:0000256" key="7">
    <source>
        <dbReference type="ARBA" id="ARBA00022803"/>
    </source>
</evidence>
<evidence type="ECO:0000256" key="1">
    <source>
        <dbReference type="ARBA" id="ARBA00004922"/>
    </source>
</evidence>
<feature type="region of interest" description="Disordered" evidence="9">
    <location>
        <begin position="716"/>
        <end position="741"/>
    </location>
</feature>
<evidence type="ECO:0000313" key="12">
    <source>
        <dbReference type="Proteomes" id="UP001441944"/>
    </source>
</evidence>
<feature type="domain" description="O-GlcNAc transferase C-terminal" evidence="10">
    <location>
        <begin position="507"/>
        <end position="691"/>
    </location>
</feature>
<dbReference type="InterPro" id="IPR019734">
    <property type="entry name" value="TPR_rpt"/>
</dbReference>
<evidence type="ECO:0000256" key="8">
    <source>
        <dbReference type="PROSITE-ProRule" id="PRU00339"/>
    </source>
</evidence>
<evidence type="ECO:0000256" key="3">
    <source>
        <dbReference type="ARBA" id="ARBA00011970"/>
    </source>
</evidence>
<dbReference type="Pfam" id="PF14559">
    <property type="entry name" value="TPR_19"/>
    <property type="match status" value="3"/>
</dbReference>